<evidence type="ECO:0000256" key="3">
    <source>
        <dbReference type="ARBA" id="ARBA00023163"/>
    </source>
</evidence>
<dbReference type="InterPro" id="IPR002818">
    <property type="entry name" value="DJ-1/PfpI"/>
</dbReference>
<sequence>MPIKPLHYAFLLLPEFSNLCLANAVEPLRAANHFAGARLYDWSLLSLDGKPVTTSSGLNIAADEKLSSLSKPDMLFVVAGYGYRRQASRRLKQELQYHARAGCVLAGLDTGSYLLASAGLLDGHKATIHWQELEAFTEEFLEIEVVPDRYVMAKNRITAGGATTTLDLMLRVIARDYGEAQALDVAGVLIYDQHLTAQDPQTGLALRGAGRLTQKLVEAIAVMQDTLETPLKLGALAKAVGTSQRELQRSFRDQLQTTPQRYYLHLRLGLARGLLLETTQSLSEIAARSGFSSAATLSHAYVQHFGQSPISSRRTWRGSG</sequence>
<dbReference type="PROSITE" id="PS00041">
    <property type="entry name" value="HTH_ARAC_FAMILY_1"/>
    <property type="match status" value="1"/>
</dbReference>
<dbReference type="Pfam" id="PF01965">
    <property type="entry name" value="DJ-1_PfpI"/>
    <property type="match status" value="1"/>
</dbReference>
<dbReference type="SUPFAM" id="SSF52317">
    <property type="entry name" value="Class I glutamine amidotransferase-like"/>
    <property type="match status" value="1"/>
</dbReference>
<evidence type="ECO:0000313" key="5">
    <source>
        <dbReference type="EMBL" id="TQV75857.1"/>
    </source>
</evidence>
<proteinExistence type="predicted"/>
<keyword evidence="1" id="KW-0805">Transcription regulation</keyword>
<evidence type="ECO:0000256" key="2">
    <source>
        <dbReference type="ARBA" id="ARBA00023125"/>
    </source>
</evidence>
<dbReference type="PANTHER" id="PTHR43130">
    <property type="entry name" value="ARAC-FAMILY TRANSCRIPTIONAL REGULATOR"/>
    <property type="match status" value="1"/>
</dbReference>
<comment type="caution">
    <text evidence="5">The sequence shown here is derived from an EMBL/GenBank/DDBJ whole genome shotgun (WGS) entry which is preliminary data.</text>
</comment>
<reference evidence="5 6" key="1">
    <citation type="submission" date="2019-06" db="EMBL/GenBank/DDBJ databases">
        <title>Whole genome sequence for Rhodospirillaceae sp. R148.</title>
        <authorList>
            <person name="Wang G."/>
        </authorList>
    </citation>
    <scope>NUCLEOTIDE SEQUENCE [LARGE SCALE GENOMIC DNA]</scope>
    <source>
        <strain evidence="5 6">R148</strain>
    </source>
</reference>
<evidence type="ECO:0000313" key="6">
    <source>
        <dbReference type="Proteomes" id="UP000315252"/>
    </source>
</evidence>
<dbReference type="Gene3D" id="1.10.10.60">
    <property type="entry name" value="Homeodomain-like"/>
    <property type="match status" value="1"/>
</dbReference>
<dbReference type="EMBL" id="VHSH01000009">
    <property type="protein sequence ID" value="TQV75857.1"/>
    <property type="molecule type" value="Genomic_DNA"/>
</dbReference>
<dbReference type="PANTHER" id="PTHR43130:SF3">
    <property type="entry name" value="HTH-TYPE TRANSCRIPTIONAL REGULATOR RV1931C"/>
    <property type="match status" value="1"/>
</dbReference>
<dbReference type="GO" id="GO:0043565">
    <property type="term" value="F:sequence-specific DNA binding"/>
    <property type="evidence" value="ECO:0007669"/>
    <property type="project" value="InterPro"/>
</dbReference>
<dbReference type="InterPro" id="IPR018060">
    <property type="entry name" value="HTH_AraC"/>
</dbReference>
<dbReference type="PROSITE" id="PS01124">
    <property type="entry name" value="HTH_ARAC_FAMILY_2"/>
    <property type="match status" value="1"/>
</dbReference>
<evidence type="ECO:0000256" key="1">
    <source>
        <dbReference type="ARBA" id="ARBA00023015"/>
    </source>
</evidence>
<dbReference type="Gene3D" id="3.40.50.880">
    <property type="match status" value="1"/>
</dbReference>
<name>A0A545TF49_9PROT</name>
<gene>
    <name evidence="5" type="ORF">FKG95_23385</name>
</gene>
<protein>
    <submittedName>
        <fullName evidence="5">GlxA family transcriptional regulator</fullName>
    </submittedName>
</protein>
<feature type="domain" description="HTH araC/xylS-type" evidence="4">
    <location>
        <begin position="217"/>
        <end position="315"/>
    </location>
</feature>
<dbReference type="SMART" id="SM00342">
    <property type="entry name" value="HTH_ARAC"/>
    <property type="match status" value="1"/>
</dbReference>
<dbReference type="AlphaFoldDB" id="A0A545TF49"/>
<dbReference type="Pfam" id="PF12833">
    <property type="entry name" value="HTH_18"/>
    <property type="match status" value="1"/>
</dbReference>
<dbReference type="RefSeq" id="WP_142898844.1">
    <property type="nucleotide sequence ID" value="NZ_ML660060.1"/>
</dbReference>
<dbReference type="OrthoDB" id="9793400at2"/>
<keyword evidence="3" id="KW-0804">Transcription</keyword>
<dbReference type="InterPro" id="IPR029062">
    <property type="entry name" value="Class_I_gatase-like"/>
</dbReference>
<dbReference type="Proteomes" id="UP000315252">
    <property type="component" value="Unassembled WGS sequence"/>
</dbReference>
<dbReference type="InterPro" id="IPR009057">
    <property type="entry name" value="Homeodomain-like_sf"/>
</dbReference>
<evidence type="ECO:0000259" key="4">
    <source>
        <dbReference type="PROSITE" id="PS01124"/>
    </source>
</evidence>
<accession>A0A545TF49</accession>
<dbReference type="InterPro" id="IPR052158">
    <property type="entry name" value="INH-QAR"/>
</dbReference>
<organism evidence="5 6">
    <name type="scientific">Denitrobaculum tricleocarpae</name>
    <dbReference type="NCBI Taxonomy" id="2591009"/>
    <lineage>
        <taxon>Bacteria</taxon>
        <taxon>Pseudomonadati</taxon>
        <taxon>Pseudomonadota</taxon>
        <taxon>Alphaproteobacteria</taxon>
        <taxon>Rhodospirillales</taxon>
        <taxon>Rhodospirillaceae</taxon>
        <taxon>Denitrobaculum</taxon>
    </lineage>
</organism>
<dbReference type="CDD" id="cd03136">
    <property type="entry name" value="GATase1_AraC_ArgR_like"/>
    <property type="match status" value="1"/>
</dbReference>
<keyword evidence="2" id="KW-0238">DNA-binding</keyword>
<dbReference type="SUPFAM" id="SSF46689">
    <property type="entry name" value="Homeodomain-like"/>
    <property type="match status" value="2"/>
</dbReference>
<dbReference type="InterPro" id="IPR018062">
    <property type="entry name" value="HTH_AraC-typ_CS"/>
</dbReference>
<dbReference type="GO" id="GO:0003700">
    <property type="term" value="F:DNA-binding transcription factor activity"/>
    <property type="evidence" value="ECO:0007669"/>
    <property type="project" value="InterPro"/>
</dbReference>
<keyword evidence="6" id="KW-1185">Reference proteome</keyword>